<evidence type="ECO:0000256" key="3">
    <source>
        <dbReference type="ARBA" id="ARBA00022806"/>
    </source>
</evidence>
<name>A0ABS7XVV2_9FLAO</name>
<evidence type="ECO:0000259" key="6">
    <source>
        <dbReference type="PROSITE" id="PS51194"/>
    </source>
</evidence>
<evidence type="ECO:0000313" key="8">
    <source>
        <dbReference type="Proteomes" id="UP001198901"/>
    </source>
</evidence>
<feature type="domain" description="Helicase ATP-binding" evidence="5">
    <location>
        <begin position="284"/>
        <end position="458"/>
    </location>
</feature>
<dbReference type="InterPro" id="IPR001650">
    <property type="entry name" value="Helicase_C-like"/>
</dbReference>
<keyword evidence="3 7" id="KW-0347">Helicase</keyword>
<evidence type="ECO:0000313" key="7">
    <source>
        <dbReference type="EMBL" id="MCA0132956.1"/>
    </source>
</evidence>
<dbReference type="InterPro" id="IPR027417">
    <property type="entry name" value="P-loop_NTPase"/>
</dbReference>
<dbReference type="PANTHER" id="PTHR47961">
    <property type="entry name" value="DNA POLYMERASE THETA, PUTATIVE (AFU_ORTHOLOGUE AFUA_1G05260)-RELATED"/>
    <property type="match status" value="1"/>
</dbReference>
<dbReference type="InterPro" id="IPR050474">
    <property type="entry name" value="Hel308_SKI2-like"/>
</dbReference>
<dbReference type="Pfam" id="PF00271">
    <property type="entry name" value="Helicase_C"/>
    <property type="match status" value="1"/>
</dbReference>
<dbReference type="EMBL" id="JAIUJR010000006">
    <property type="protein sequence ID" value="MCA0132956.1"/>
    <property type="molecule type" value="Genomic_DNA"/>
</dbReference>
<dbReference type="Gene3D" id="3.40.50.300">
    <property type="entry name" value="P-loop containing nucleotide triphosphate hydrolases"/>
    <property type="match status" value="2"/>
</dbReference>
<dbReference type="PROSITE" id="PS51194">
    <property type="entry name" value="HELICASE_CTER"/>
    <property type="match status" value="1"/>
</dbReference>
<evidence type="ECO:0000256" key="2">
    <source>
        <dbReference type="ARBA" id="ARBA00022801"/>
    </source>
</evidence>
<dbReference type="InterPro" id="IPR014001">
    <property type="entry name" value="Helicase_ATP-bd"/>
</dbReference>
<evidence type="ECO:0000256" key="4">
    <source>
        <dbReference type="ARBA" id="ARBA00022840"/>
    </source>
</evidence>
<dbReference type="PANTHER" id="PTHR47961:SF6">
    <property type="entry name" value="DNA-DIRECTED DNA POLYMERASE"/>
    <property type="match status" value="1"/>
</dbReference>
<sequence length="1130" mass="129955">MSIENTLESVTKLNDDRYLQNQVAQLNARYILLNTDEDKEKFPNYNVKDEEMTLLAFHYLNLGCRLAERDAILEASQPLERGAQILEYIYGSKNNEIHFRNYHVLISGLAYYSAFQYSKSFILIKKAENETTIARLLSLFLSRRFNELQNDINTIIVNKDYINLNRKENVDEASSRIYEIVIARSLSKVISYLNFGDGVLLEHAKQELNTLKDIASIKEDVDVWWTIRLILIIISGIERASLWSVLTNHYIDLPPLVSSFIYSHVFAKRSKIHEFFTTQRSALNKVINKEDGVIISMPTSSGKTRIAEVSILDTKVRNNASKILYIAPYKSLAFEIENDLGRIFAPIGIDVSQLYGGSLFSKIDEKLIQDTDVIIATQEKAKALFRSDSELLKTIKLVILDEGHLLGGDERNTRNELFMEELRFHVDRNEGKFIVLSAVLPNPEDLSFWLTSSEVNVFESNWRPSEERMGILEWTGKNVNLNWQSADDERNSFNNRFIVAEKQPRKLRERVDKYIPADKNEAVAATALKLFKFGPVLIYVGLKRSVFTMAKAYEKVLNDDNVFQWKNENNWQAFELACIEFDGEDSLWLHYSKLGILCHNADLPSDVRIPLERLMRTERPRVIIATSTLGQGVNLGVSSVIFSTLQQASQKLSYSDFWNIAGRAGRAFVDQEGKILVALDNSKRGTVKERRKVTRTQRLILRYFDKTNVQDAKSGLLWSIRAMKRFASFEEGISFEKLLELVAENDFSDLEESQAFINELDLIDDTLLALHQLSHDEIDPTDITWIEEFFKKSLAYLQCKKDSDANANEQEEVITFLKARMVGILKAVGQDSKDWDAHIRSGIPLQSDLILEQHLQEIIDLIGEYFENDDHSIQAKVKLLSLIEAIVNQTPVLQDEYLENERLHEVRELWLAGVSMTNIKKIENASKIVNKHFSFKLPWVLNGLAKKLHVLDLEHYSQLLQELSILSETGLPDLVSVKVYQAGIRSRQAAIEVASMFEDDSWDKGINYYKYSIIENADFYKIILSDETSKWIDLFLQYNEREYIVINEIPPFYTDDLSNVSVDVLLPKTIIQKQYLVSPDLTVMIPADAFDGIYFSEVIDKDGVYFLRASDGYWYLQVVNPNIEVHREED</sequence>
<reference evidence="8" key="1">
    <citation type="submission" date="2023-07" db="EMBL/GenBank/DDBJ databases">
        <authorList>
            <person name="Yue Y."/>
        </authorList>
    </citation>
    <scope>NUCLEOTIDE SEQUENCE [LARGE SCALE GENOMIC DNA]</scope>
    <source>
        <strain evidence="8">D23</strain>
    </source>
</reference>
<dbReference type="Pfam" id="PF00270">
    <property type="entry name" value="DEAD"/>
    <property type="match status" value="1"/>
</dbReference>
<keyword evidence="2" id="KW-0378">Hydrolase</keyword>
<dbReference type="SMART" id="SM00490">
    <property type="entry name" value="HELICc"/>
    <property type="match status" value="1"/>
</dbReference>
<keyword evidence="1" id="KW-0547">Nucleotide-binding</keyword>
<gene>
    <name evidence="7" type="ORF">LBU54_10215</name>
</gene>
<accession>A0ABS7XVV2</accession>
<evidence type="ECO:0000259" key="5">
    <source>
        <dbReference type="PROSITE" id="PS51192"/>
    </source>
</evidence>
<keyword evidence="4" id="KW-0067">ATP-binding</keyword>
<dbReference type="SUPFAM" id="SSF52540">
    <property type="entry name" value="P-loop containing nucleoside triphosphate hydrolases"/>
    <property type="match status" value="1"/>
</dbReference>
<dbReference type="PROSITE" id="PS51192">
    <property type="entry name" value="HELICASE_ATP_BIND_1"/>
    <property type="match status" value="1"/>
</dbReference>
<dbReference type="SMART" id="SM00487">
    <property type="entry name" value="DEXDc"/>
    <property type="match status" value="1"/>
</dbReference>
<comment type="caution">
    <text evidence="7">The sequence shown here is derived from an EMBL/GenBank/DDBJ whole genome shotgun (WGS) entry which is preliminary data.</text>
</comment>
<protein>
    <submittedName>
        <fullName evidence="7">DEAD/DEAH box helicase</fullName>
    </submittedName>
</protein>
<dbReference type="CDD" id="cd17921">
    <property type="entry name" value="DEXHc_Ski2"/>
    <property type="match status" value="1"/>
</dbReference>
<organism evidence="7 8">
    <name type="scientific">Winogradskyella alexanderae</name>
    <dbReference type="NCBI Taxonomy" id="2877123"/>
    <lineage>
        <taxon>Bacteria</taxon>
        <taxon>Pseudomonadati</taxon>
        <taxon>Bacteroidota</taxon>
        <taxon>Flavobacteriia</taxon>
        <taxon>Flavobacteriales</taxon>
        <taxon>Flavobacteriaceae</taxon>
        <taxon>Winogradskyella</taxon>
    </lineage>
</organism>
<dbReference type="RefSeq" id="WP_224529008.1">
    <property type="nucleotide sequence ID" value="NZ_JAIUJR010000006.1"/>
</dbReference>
<evidence type="ECO:0000256" key="1">
    <source>
        <dbReference type="ARBA" id="ARBA00022741"/>
    </source>
</evidence>
<dbReference type="GO" id="GO:0004386">
    <property type="term" value="F:helicase activity"/>
    <property type="evidence" value="ECO:0007669"/>
    <property type="project" value="UniProtKB-KW"/>
</dbReference>
<keyword evidence="8" id="KW-1185">Reference proteome</keyword>
<proteinExistence type="predicted"/>
<dbReference type="Proteomes" id="UP001198901">
    <property type="component" value="Unassembled WGS sequence"/>
</dbReference>
<dbReference type="InterPro" id="IPR011545">
    <property type="entry name" value="DEAD/DEAH_box_helicase_dom"/>
</dbReference>
<feature type="domain" description="Helicase C-terminal" evidence="6">
    <location>
        <begin position="510"/>
        <end position="715"/>
    </location>
</feature>